<reference evidence="3 4" key="1">
    <citation type="journal article" date="2016" name="Mol. Biol. Evol.">
        <title>Comparative Genomics of Early-Diverging Mushroom-Forming Fungi Provides Insights into the Origins of Lignocellulose Decay Capabilities.</title>
        <authorList>
            <person name="Nagy L.G."/>
            <person name="Riley R."/>
            <person name="Tritt A."/>
            <person name="Adam C."/>
            <person name="Daum C."/>
            <person name="Floudas D."/>
            <person name="Sun H."/>
            <person name="Yadav J.S."/>
            <person name="Pangilinan J."/>
            <person name="Larsson K.H."/>
            <person name="Matsuura K."/>
            <person name="Barry K."/>
            <person name="Labutti K."/>
            <person name="Kuo R."/>
            <person name="Ohm R.A."/>
            <person name="Bhattacharya S.S."/>
            <person name="Shirouzu T."/>
            <person name="Yoshinaga Y."/>
            <person name="Martin F.M."/>
            <person name="Grigoriev I.V."/>
            <person name="Hibbett D.S."/>
        </authorList>
    </citation>
    <scope>NUCLEOTIDE SEQUENCE [LARGE SCALE GENOMIC DNA]</scope>
    <source>
        <strain evidence="3 4">CBS 109695</strain>
    </source>
</reference>
<keyword evidence="2" id="KW-0732">Signal</keyword>
<proteinExistence type="predicted"/>
<protein>
    <recommendedName>
        <fullName evidence="5">Secreted protein</fullName>
    </recommendedName>
</protein>
<feature type="region of interest" description="Disordered" evidence="1">
    <location>
        <begin position="62"/>
        <end position="82"/>
    </location>
</feature>
<organism evidence="3 4">
    <name type="scientific">Athelia psychrophila</name>
    <dbReference type="NCBI Taxonomy" id="1759441"/>
    <lineage>
        <taxon>Eukaryota</taxon>
        <taxon>Fungi</taxon>
        <taxon>Dikarya</taxon>
        <taxon>Basidiomycota</taxon>
        <taxon>Agaricomycotina</taxon>
        <taxon>Agaricomycetes</taxon>
        <taxon>Agaricomycetidae</taxon>
        <taxon>Atheliales</taxon>
        <taxon>Atheliaceae</taxon>
        <taxon>Athelia</taxon>
    </lineage>
</organism>
<feature type="signal peptide" evidence="2">
    <location>
        <begin position="1"/>
        <end position="27"/>
    </location>
</feature>
<dbReference type="AlphaFoldDB" id="A0A166KRG4"/>
<evidence type="ECO:0000256" key="1">
    <source>
        <dbReference type="SAM" id="MobiDB-lite"/>
    </source>
</evidence>
<evidence type="ECO:0008006" key="5">
    <source>
        <dbReference type="Google" id="ProtNLM"/>
    </source>
</evidence>
<sequence length="82" mass="8963">MTSVLSTSSIAIIICRLLSLDTCATWASSTLKTVRTCLSLTVLRLWIPTWTPTYHAASSFMSTTASTNPSSLARRREMGEAH</sequence>
<name>A0A166KRG4_9AGAM</name>
<gene>
    <name evidence="3" type="ORF">FIBSPDRAFT_488280</name>
</gene>
<dbReference type="Proteomes" id="UP000076532">
    <property type="component" value="Unassembled WGS sequence"/>
</dbReference>
<accession>A0A166KRG4</accession>
<evidence type="ECO:0000256" key="2">
    <source>
        <dbReference type="SAM" id="SignalP"/>
    </source>
</evidence>
<keyword evidence="4" id="KW-1185">Reference proteome</keyword>
<evidence type="ECO:0000313" key="3">
    <source>
        <dbReference type="EMBL" id="KZP22181.1"/>
    </source>
</evidence>
<evidence type="ECO:0000313" key="4">
    <source>
        <dbReference type="Proteomes" id="UP000076532"/>
    </source>
</evidence>
<feature type="chain" id="PRO_5007876437" description="Secreted protein" evidence="2">
    <location>
        <begin position="28"/>
        <end position="82"/>
    </location>
</feature>
<dbReference type="EMBL" id="KV417541">
    <property type="protein sequence ID" value="KZP22181.1"/>
    <property type="molecule type" value="Genomic_DNA"/>
</dbReference>